<sequence length="236" mass="27756">MEQKFETYNHQLDQTAEWILSQMKQTDDKWIMPWHQGLPQAVNAKTGKFYGGNNQMILWKTCVERGYSRNKWATFYQWSSVKAKLKRGEKGTLICIAIPKDKNLKKENNQLILFDKYNQDTFSKMNVYFNFRFKYVFNQSQVEGYFGDQPDLFCPEPDPDQLIHKLIKNSEADIREGGDRACYYSLKDYIQIPELFRFKGNSIAQSKDDYFSTLLLDIPEHVDPSESECFCLVKVA</sequence>
<proteinExistence type="predicted"/>
<name>A0ABQ1MAS5_9BACT</name>
<protein>
    <recommendedName>
        <fullName evidence="1">N-terminal domain-containing protein</fullName>
    </recommendedName>
</protein>
<dbReference type="InterPro" id="IPR013610">
    <property type="entry name" value="ArdC_N"/>
</dbReference>
<dbReference type="Pfam" id="PF08401">
    <property type="entry name" value="ArdcN"/>
    <property type="match status" value="1"/>
</dbReference>
<dbReference type="Proteomes" id="UP000635885">
    <property type="component" value="Unassembled WGS sequence"/>
</dbReference>
<feature type="domain" description="N-terminal" evidence="1">
    <location>
        <begin position="13"/>
        <end position="107"/>
    </location>
</feature>
<reference evidence="3" key="1">
    <citation type="journal article" date="2019" name="Int. J. Syst. Evol. Microbiol.">
        <title>The Global Catalogue of Microorganisms (GCM) 10K type strain sequencing project: providing services to taxonomists for standard genome sequencing and annotation.</title>
        <authorList>
            <consortium name="The Broad Institute Genomics Platform"/>
            <consortium name="The Broad Institute Genome Sequencing Center for Infectious Disease"/>
            <person name="Wu L."/>
            <person name="Ma J."/>
        </authorList>
    </citation>
    <scope>NUCLEOTIDE SEQUENCE [LARGE SCALE GENOMIC DNA]</scope>
    <source>
        <strain evidence="3">CGMCC 1.12479</strain>
    </source>
</reference>
<evidence type="ECO:0000259" key="1">
    <source>
        <dbReference type="Pfam" id="PF08401"/>
    </source>
</evidence>
<gene>
    <name evidence="2" type="ORF">GCM10010993_13020</name>
</gene>
<keyword evidence="3" id="KW-1185">Reference proteome</keyword>
<accession>A0ABQ1MAS5</accession>
<evidence type="ECO:0000313" key="2">
    <source>
        <dbReference type="EMBL" id="GGC35525.1"/>
    </source>
</evidence>
<dbReference type="RefSeq" id="WP_262891040.1">
    <property type="nucleotide sequence ID" value="NZ_BMFD01000003.1"/>
</dbReference>
<dbReference type="EMBL" id="BMFD01000003">
    <property type="protein sequence ID" value="GGC35525.1"/>
    <property type="molecule type" value="Genomic_DNA"/>
</dbReference>
<comment type="caution">
    <text evidence="2">The sequence shown here is derived from an EMBL/GenBank/DDBJ whole genome shotgun (WGS) entry which is preliminary data.</text>
</comment>
<organism evidence="2 3">
    <name type="scientific">Belliella aquatica</name>
    <dbReference type="NCBI Taxonomy" id="1323734"/>
    <lineage>
        <taxon>Bacteria</taxon>
        <taxon>Pseudomonadati</taxon>
        <taxon>Bacteroidota</taxon>
        <taxon>Cytophagia</taxon>
        <taxon>Cytophagales</taxon>
        <taxon>Cyclobacteriaceae</taxon>
        <taxon>Belliella</taxon>
    </lineage>
</organism>
<evidence type="ECO:0000313" key="3">
    <source>
        <dbReference type="Proteomes" id="UP000635885"/>
    </source>
</evidence>